<dbReference type="EMBL" id="BAABGQ010000002">
    <property type="protein sequence ID" value="GAA4493274.1"/>
    <property type="molecule type" value="Genomic_DNA"/>
</dbReference>
<keyword evidence="7" id="KW-1185">Reference proteome</keyword>
<keyword evidence="2" id="KW-0680">Restriction system</keyword>
<dbReference type="InterPro" id="IPR044946">
    <property type="entry name" value="Restrct_endonuc_typeI_TRD_sf"/>
</dbReference>
<reference evidence="7" key="1">
    <citation type="journal article" date="2019" name="Int. J. Syst. Evol. Microbiol.">
        <title>The Global Catalogue of Microorganisms (GCM) 10K type strain sequencing project: providing services to taxonomists for standard genome sequencing and annotation.</title>
        <authorList>
            <consortium name="The Broad Institute Genomics Platform"/>
            <consortium name="The Broad Institute Genome Sequencing Center for Infectious Disease"/>
            <person name="Wu L."/>
            <person name="Ma J."/>
        </authorList>
    </citation>
    <scope>NUCLEOTIDE SEQUENCE [LARGE SCALE GENOMIC DNA]</scope>
    <source>
        <strain evidence="7">JCM 17841</strain>
    </source>
</reference>
<feature type="domain" description="Type I restriction modification DNA specificity" evidence="5">
    <location>
        <begin position="2"/>
        <end position="148"/>
    </location>
</feature>
<dbReference type="SUPFAM" id="SSF116734">
    <property type="entry name" value="DNA methylase specificity domain"/>
    <property type="match status" value="2"/>
</dbReference>
<dbReference type="CDD" id="cd17267">
    <property type="entry name" value="RMtype1_S_EcoAO83I-TRD1-CR1_like"/>
    <property type="match status" value="1"/>
</dbReference>
<name>A0ABP8PY15_9BACT</name>
<organism evidence="6 7">
    <name type="scientific">Hymenobacter ginsengisoli</name>
    <dbReference type="NCBI Taxonomy" id="1051626"/>
    <lineage>
        <taxon>Bacteria</taxon>
        <taxon>Pseudomonadati</taxon>
        <taxon>Bacteroidota</taxon>
        <taxon>Cytophagia</taxon>
        <taxon>Cytophagales</taxon>
        <taxon>Hymenobacteraceae</taxon>
        <taxon>Hymenobacter</taxon>
    </lineage>
</organism>
<dbReference type="PANTHER" id="PTHR30408:SF13">
    <property type="entry name" value="TYPE I RESTRICTION ENZYME HINDI SPECIFICITY SUBUNIT"/>
    <property type="match status" value="1"/>
</dbReference>
<gene>
    <name evidence="6" type="ORF">GCM10023172_01650</name>
</gene>
<keyword evidence="3" id="KW-0238">DNA-binding</keyword>
<evidence type="ECO:0000313" key="6">
    <source>
        <dbReference type="EMBL" id="GAA4493274.1"/>
    </source>
</evidence>
<keyword evidence="4" id="KW-0175">Coiled coil</keyword>
<dbReference type="Gene3D" id="3.90.220.20">
    <property type="entry name" value="DNA methylase specificity domains"/>
    <property type="match status" value="2"/>
</dbReference>
<dbReference type="Pfam" id="PF01420">
    <property type="entry name" value="Methylase_S"/>
    <property type="match status" value="1"/>
</dbReference>
<proteinExistence type="inferred from homology"/>
<comment type="caution">
    <text evidence="6">The sequence shown here is derived from an EMBL/GenBank/DDBJ whole genome shotgun (WGS) entry which is preliminary data.</text>
</comment>
<feature type="coiled-coil region" evidence="4">
    <location>
        <begin position="135"/>
        <end position="162"/>
    </location>
</feature>
<evidence type="ECO:0000256" key="4">
    <source>
        <dbReference type="SAM" id="Coils"/>
    </source>
</evidence>
<dbReference type="RefSeq" id="WP_208133390.1">
    <property type="nucleotide sequence ID" value="NZ_BAABGQ010000002.1"/>
</dbReference>
<dbReference type="Proteomes" id="UP001501243">
    <property type="component" value="Unassembled WGS sequence"/>
</dbReference>
<sequence length="378" mass="42313">MWEKKELGQIINLQRGYDLPHSARSEGKYPVISSSGITDYHAEYKESGPGVITGRYGTIGEVYYVEGDYWPHNTTLFVEDFKGNYPRFIYYLLQTLGLENNNDAGAVPGVNRQSLHAIKTYLPPLPLQRRIATVLGRYDALLENYQQQVAALEGLAQEVYQEWFVRGRCPGAEAGPEGELPAGWRTATLDEVAYDTRRIIKIDDIAPDAAYVGLEHLSVKSISITVTGTPDDIGSDKLAFEENDILFGKIRAYLHKVCLAHFAGICSTDAIVIRPRIENALSFVLFTVFSERFIEYADLISNGTKMPRSEWSVLKTYQTILPDNRALAAFEEVVRPMLDKIANIQKQSKYLRATRAALLPRLLSGQLTVNDAEANLAD</sequence>
<evidence type="ECO:0000256" key="1">
    <source>
        <dbReference type="ARBA" id="ARBA00010923"/>
    </source>
</evidence>
<evidence type="ECO:0000259" key="5">
    <source>
        <dbReference type="Pfam" id="PF01420"/>
    </source>
</evidence>
<evidence type="ECO:0000256" key="3">
    <source>
        <dbReference type="ARBA" id="ARBA00023125"/>
    </source>
</evidence>
<comment type="similarity">
    <text evidence="1">Belongs to the type-I restriction system S methylase family.</text>
</comment>
<evidence type="ECO:0000313" key="7">
    <source>
        <dbReference type="Proteomes" id="UP001501243"/>
    </source>
</evidence>
<protein>
    <recommendedName>
        <fullName evidence="5">Type I restriction modification DNA specificity domain-containing protein</fullName>
    </recommendedName>
</protein>
<accession>A0ABP8PY15</accession>
<dbReference type="PANTHER" id="PTHR30408">
    <property type="entry name" value="TYPE-1 RESTRICTION ENZYME ECOKI SPECIFICITY PROTEIN"/>
    <property type="match status" value="1"/>
</dbReference>
<evidence type="ECO:0000256" key="2">
    <source>
        <dbReference type="ARBA" id="ARBA00022747"/>
    </source>
</evidence>
<dbReference type="InterPro" id="IPR000055">
    <property type="entry name" value="Restrct_endonuc_typeI_TRD"/>
</dbReference>
<dbReference type="InterPro" id="IPR052021">
    <property type="entry name" value="Type-I_RS_S_subunit"/>
</dbReference>